<dbReference type="PANTHER" id="PTHR39203">
    <property type="entry name" value="CYTOPLASMIC PROTEIN-RELATED"/>
    <property type="match status" value="1"/>
</dbReference>
<name>A0ABT7LJF8_9BURK</name>
<protein>
    <submittedName>
        <fullName evidence="2">ASCH domain-containing protein</fullName>
    </submittedName>
</protein>
<dbReference type="Gene3D" id="3.10.400.10">
    <property type="entry name" value="Sulfate adenylyltransferase"/>
    <property type="match status" value="1"/>
</dbReference>
<dbReference type="InterPro" id="IPR015947">
    <property type="entry name" value="PUA-like_sf"/>
</dbReference>
<dbReference type="InterPro" id="IPR007374">
    <property type="entry name" value="ASCH_domain"/>
</dbReference>
<dbReference type="PIRSF" id="PIRSF021320">
    <property type="entry name" value="DUF984"/>
    <property type="match status" value="1"/>
</dbReference>
<dbReference type="SMART" id="SM01022">
    <property type="entry name" value="ASCH"/>
    <property type="match status" value="1"/>
</dbReference>
<dbReference type="Proteomes" id="UP001238603">
    <property type="component" value="Unassembled WGS sequence"/>
</dbReference>
<evidence type="ECO:0000313" key="3">
    <source>
        <dbReference type="Proteomes" id="UP001238603"/>
    </source>
</evidence>
<evidence type="ECO:0000313" key="2">
    <source>
        <dbReference type="EMBL" id="MDL5032987.1"/>
    </source>
</evidence>
<keyword evidence="3" id="KW-1185">Reference proteome</keyword>
<comment type="caution">
    <text evidence="2">The sequence shown here is derived from an EMBL/GenBank/DDBJ whole genome shotgun (WGS) entry which is preliminary data.</text>
</comment>
<dbReference type="CDD" id="cd06553">
    <property type="entry name" value="ASCH_Ef3133_like"/>
    <property type="match status" value="1"/>
</dbReference>
<sequence length="163" mass="17205">MPIPAHLRDYWQAFSASVGGVDDARFFEACTFGDSQALADELAALVLKGVKRGTAASVGSFEAQGLPLPKPGDLSVMLDGSGAPVGVIETRSIEVLPFKDVTAAFAAVEGEGDGSLAYWREAHRAYFTREADAAGRTFSEDLLVCCECFDLVYPHSAGQAAGR</sequence>
<organism evidence="2 3">
    <name type="scientific">Roseateles subflavus</name>
    <dbReference type="NCBI Taxonomy" id="3053353"/>
    <lineage>
        <taxon>Bacteria</taxon>
        <taxon>Pseudomonadati</taxon>
        <taxon>Pseudomonadota</taxon>
        <taxon>Betaproteobacteria</taxon>
        <taxon>Burkholderiales</taxon>
        <taxon>Sphaerotilaceae</taxon>
        <taxon>Roseateles</taxon>
    </lineage>
</organism>
<dbReference type="SUPFAM" id="SSF88697">
    <property type="entry name" value="PUA domain-like"/>
    <property type="match status" value="1"/>
</dbReference>
<dbReference type="EMBL" id="JASVDS010000003">
    <property type="protein sequence ID" value="MDL5032987.1"/>
    <property type="molecule type" value="Genomic_DNA"/>
</dbReference>
<accession>A0ABT7LJF8</accession>
<proteinExistence type="predicted"/>
<gene>
    <name evidence="2" type="ORF">QRD43_13810</name>
</gene>
<dbReference type="PANTHER" id="PTHR39203:SF1">
    <property type="entry name" value="CYTOPLASMIC PROTEIN"/>
    <property type="match status" value="1"/>
</dbReference>
<dbReference type="RefSeq" id="WP_285983048.1">
    <property type="nucleotide sequence ID" value="NZ_JASVDS010000003.1"/>
</dbReference>
<dbReference type="InterPro" id="IPR009326">
    <property type="entry name" value="DUF984"/>
</dbReference>
<reference evidence="2 3" key="1">
    <citation type="submission" date="2023-06" db="EMBL/GenBank/DDBJ databases">
        <title>Pelomonas sp. APW6 16S ribosomal RNA gene genome sequencing and assembly.</title>
        <authorList>
            <person name="Woo H."/>
        </authorList>
    </citation>
    <scope>NUCLEOTIDE SEQUENCE [LARGE SCALE GENOMIC DNA]</scope>
    <source>
        <strain evidence="2 3">APW6</strain>
    </source>
</reference>
<evidence type="ECO:0000259" key="1">
    <source>
        <dbReference type="SMART" id="SM01022"/>
    </source>
</evidence>
<feature type="domain" description="ASCH" evidence="1">
    <location>
        <begin position="30"/>
        <end position="153"/>
    </location>
</feature>
<dbReference type="Pfam" id="PF04266">
    <property type="entry name" value="ASCH"/>
    <property type="match status" value="1"/>
</dbReference>